<dbReference type="Proteomes" id="UP000637695">
    <property type="component" value="Unassembled WGS sequence"/>
</dbReference>
<organism evidence="2 3">
    <name type="scientific">Alicyclobacillus cellulosilyticus</name>
    <dbReference type="NCBI Taxonomy" id="1003997"/>
    <lineage>
        <taxon>Bacteria</taxon>
        <taxon>Bacillati</taxon>
        <taxon>Bacillota</taxon>
        <taxon>Bacilli</taxon>
        <taxon>Bacillales</taxon>
        <taxon>Alicyclobacillaceae</taxon>
        <taxon>Alicyclobacillus</taxon>
    </lineage>
</organism>
<accession>A0A917KBL4</accession>
<dbReference type="InterPro" id="IPR001932">
    <property type="entry name" value="PPM-type_phosphatase-like_dom"/>
</dbReference>
<dbReference type="PROSITE" id="PS51746">
    <property type="entry name" value="PPM_2"/>
    <property type="match status" value="1"/>
</dbReference>
<protein>
    <submittedName>
        <fullName evidence="2">Protein phosphatase PrpC</fullName>
    </submittedName>
</protein>
<dbReference type="NCBIfam" id="NF033484">
    <property type="entry name" value="Stp1_PP2C_phos"/>
    <property type="match status" value="1"/>
</dbReference>
<dbReference type="GO" id="GO:0004722">
    <property type="term" value="F:protein serine/threonine phosphatase activity"/>
    <property type="evidence" value="ECO:0007669"/>
    <property type="project" value="InterPro"/>
</dbReference>
<dbReference type="SMART" id="SM00331">
    <property type="entry name" value="PP2C_SIG"/>
    <property type="match status" value="1"/>
</dbReference>
<dbReference type="InterPro" id="IPR015655">
    <property type="entry name" value="PP2C"/>
</dbReference>
<name>A0A917KBL4_9BACL</name>
<dbReference type="InterPro" id="IPR036457">
    <property type="entry name" value="PPM-type-like_dom_sf"/>
</dbReference>
<dbReference type="Gene3D" id="3.60.40.10">
    <property type="entry name" value="PPM-type phosphatase domain"/>
    <property type="match status" value="1"/>
</dbReference>
<dbReference type="AlphaFoldDB" id="A0A917KBL4"/>
<gene>
    <name evidence="2" type="primary">prpC</name>
    <name evidence="2" type="ORF">GCM10010885_16650</name>
</gene>
<keyword evidence="3" id="KW-1185">Reference proteome</keyword>
<evidence type="ECO:0000313" key="3">
    <source>
        <dbReference type="Proteomes" id="UP000637695"/>
    </source>
</evidence>
<dbReference type="SMART" id="SM00332">
    <property type="entry name" value="PP2Cc"/>
    <property type="match status" value="1"/>
</dbReference>
<dbReference type="Pfam" id="PF13672">
    <property type="entry name" value="PP2C_2"/>
    <property type="match status" value="1"/>
</dbReference>
<dbReference type="PANTHER" id="PTHR47992">
    <property type="entry name" value="PROTEIN PHOSPHATASE"/>
    <property type="match status" value="1"/>
</dbReference>
<dbReference type="EMBL" id="BMOY01000024">
    <property type="protein sequence ID" value="GGJ08176.1"/>
    <property type="molecule type" value="Genomic_DNA"/>
</dbReference>
<evidence type="ECO:0000259" key="1">
    <source>
        <dbReference type="PROSITE" id="PS51746"/>
    </source>
</evidence>
<dbReference type="RefSeq" id="WP_188882385.1">
    <property type="nucleotide sequence ID" value="NZ_BMOY01000024.1"/>
</dbReference>
<reference evidence="2" key="2">
    <citation type="submission" date="2020-09" db="EMBL/GenBank/DDBJ databases">
        <authorList>
            <person name="Sun Q."/>
            <person name="Ohkuma M."/>
        </authorList>
    </citation>
    <scope>NUCLEOTIDE SEQUENCE</scope>
    <source>
        <strain evidence="2">JCM 18487</strain>
    </source>
</reference>
<evidence type="ECO:0000313" key="2">
    <source>
        <dbReference type="EMBL" id="GGJ08176.1"/>
    </source>
</evidence>
<feature type="domain" description="PPM-type phosphatase" evidence="1">
    <location>
        <begin position="2"/>
        <end position="247"/>
    </location>
</feature>
<reference evidence="2" key="1">
    <citation type="journal article" date="2014" name="Int. J. Syst. Evol. Microbiol.">
        <title>Complete genome sequence of Corynebacterium casei LMG S-19264T (=DSM 44701T), isolated from a smear-ripened cheese.</title>
        <authorList>
            <consortium name="US DOE Joint Genome Institute (JGI-PGF)"/>
            <person name="Walter F."/>
            <person name="Albersmeier A."/>
            <person name="Kalinowski J."/>
            <person name="Ruckert C."/>
        </authorList>
    </citation>
    <scope>NUCLEOTIDE SEQUENCE</scope>
    <source>
        <strain evidence="2">JCM 18487</strain>
    </source>
</reference>
<comment type="caution">
    <text evidence="2">The sequence shown here is derived from an EMBL/GenBank/DDBJ whole genome shotgun (WGS) entry which is preliminary data.</text>
</comment>
<dbReference type="CDD" id="cd00143">
    <property type="entry name" value="PP2Cc"/>
    <property type="match status" value="1"/>
</dbReference>
<proteinExistence type="predicted"/>
<sequence length="254" mass="27610">MLYAARSHIGLVRQVNEDGFAVHADFRPFRLIVVADGMGGASAGEVASKIAVDTVSDYVQSGLRNEGCDPQQLMQEAVFAANQRIWEVAQASEAYLGMGTTIVAALFDDTEVTIGHVGDSRGYLFQDGNLQQVTQDHSLVAELVRRGQITEDEAVRHPQRNIVTRSLGTVAHSYPDVATRRWRPGDVLLLCTDGLTNLVTSSELGDYLRELSGARSEADVDRLADALVQVALDRGGHDNITLVLVVHREEGKAE</sequence>
<dbReference type="SUPFAM" id="SSF81606">
    <property type="entry name" value="PP2C-like"/>
    <property type="match status" value="1"/>
</dbReference>